<keyword evidence="3" id="KW-0472">Membrane</keyword>
<dbReference type="EMBL" id="QGKY02000094">
    <property type="protein sequence ID" value="KAF2601643.1"/>
    <property type="molecule type" value="Genomic_DNA"/>
</dbReference>
<evidence type="ECO:0000256" key="2">
    <source>
        <dbReference type="SAM" id="MobiDB-lite"/>
    </source>
</evidence>
<evidence type="ECO:0000313" key="4">
    <source>
        <dbReference type="EMBL" id="KAF2601643.1"/>
    </source>
</evidence>
<feature type="compositionally biased region" description="Acidic residues" evidence="2">
    <location>
        <begin position="121"/>
        <end position="130"/>
    </location>
</feature>
<proteinExistence type="predicted"/>
<feature type="transmembrane region" description="Helical" evidence="3">
    <location>
        <begin position="20"/>
        <end position="39"/>
    </location>
</feature>
<comment type="caution">
    <text evidence="4">The sequence shown here is derived from an EMBL/GenBank/DDBJ whole genome shotgun (WGS) entry which is preliminary data.</text>
</comment>
<evidence type="ECO:0000256" key="1">
    <source>
        <dbReference type="SAM" id="Coils"/>
    </source>
</evidence>
<keyword evidence="1" id="KW-0175">Coiled coil</keyword>
<sequence length="352" mass="40431">MFKGHTETIQLGPRPNKAIIVNFVLYYLVWTQFFIFVRVDNASVEESCIPILRIIWGRRGTFDLLHASLSFNDIGSYKSVSHFCRDQSLSPSSGWLGHDYTPKQVRRAVALHRSRFQPDLPVEEEEDEPSMDGFVPCESPVERERSRNRKDKHIVVDDGEAELLGSNPPEAQGGSVKGPEYYQGGLLVMNRALDASIQEVRMAQFRAKKADKEIARLRDELERSRRDEGVLVATEILRAHRRGRREMVEIMKTRRDYTVGGQFFTQTVDYSYDVENARQTRRMNERAGDFLIPRIEENIWKQWEPIPVSPDTVVAETGVPDETGEVNQPVVPLTFDDYLVGESMTRYFDIDG</sequence>
<gene>
    <name evidence="4" type="ORF">F2Q70_00026046</name>
</gene>
<feature type="region of interest" description="Disordered" evidence="2">
    <location>
        <begin position="119"/>
        <end position="149"/>
    </location>
</feature>
<keyword evidence="3" id="KW-1133">Transmembrane helix</keyword>
<dbReference type="AlphaFoldDB" id="A0A8S9L7P6"/>
<name>A0A8S9L7P6_BRACR</name>
<reference evidence="4" key="1">
    <citation type="submission" date="2019-12" db="EMBL/GenBank/DDBJ databases">
        <title>Genome sequencing and annotation of Brassica cretica.</title>
        <authorList>
            <person name="Studholme D.J."/>
            <person name="Sarris P.F."/>
        </authorList>
    </citation>
    <scope>NUCLEOTIDE SEQUENCE</scope>
    <source>
        <strain evidence="4">PFS-102/07</strain>
        <tissue evidence="4">Leaf</tissue>
    </source>
</reference>
<protein>
    <submittedName>
        <fullName evidence="4">Uncharacterized protein</fullName>
    </submittedName>
</protein>
<organism evidence="4">
    <name type="scientific">Brassica cretica</name>
    <name type="common">Mustard</name>
    <dbReference type="NCBI Taxonomy" id="69181"/>
    <lineage>
        <taxon>Eukaryota</taxon>
        <taxon>Viridiplantae</taxon>
        <taxon>Streptophyta</taxon>
        <taxon>Embryophyta</taxon>
        <taxon>Tracheophyta</taxon>
        <taxon>Spermatophyta</taxon>
        <taxon>Magnoliopsida</taxon>
        <taxon>eudicotyledons</taxon>
        <taxon>Gunneridae</taxon>
        <taxon>Pentapetalae</taxon>
        <taxon>rosids</taxon>
        <taxon>malvids</taxon>
        <taxon>Brassicales</taxon>
        <taxon>Brassicaceae</taxon>
        <taxon>Brassiceae</taxon>
        <taxon>Brassica</taxon>
    </lineage>
</organism>
<evidence type="ECO:0000256" key="3">
    <source>
        <dbReference type="SAM" id="Phobius"/>
    </source>
</evidence>
<feature type="coiled-coil region" evidence="1">
    <location>
        <begin position="200"/>
        <end position="227"/>
    </location>
</feature>
<keyword evidence="3" id="KW-0812">Transmembrane</keyword>
<accession>A0A8S9L7P6</accession>